<gene>
    <name evidence="3" type="ORF">RJ641_016820</name>
</gene>
<evidence type="ECO:0000259" key="2">
    <source>
        <dbReference type="SMART" id="SM00672"/>
    </source>
</evidence>
<dbReference type="SMART" id="SM00672">
    <property type="entry name" value="CAP10"/>
    <property type="match status" value="1"/>
</dbReference>
<evidence type="ECO:0000313" key="4">
    <source>
        <dbReference type="Proteomes" id="UP001370490"/>
    </source>
</evidence>
<dbReference type="GO" id="GO:0016740">
    <property type="term" value="F:transferase activity"/>
    <property type="evidence" value="ECO:0007669"/>
    <property type="project" value="UniProtKB-KW"/>
</dbReference>
<comment type="caution">
    <text evidence="3">The sequence shown here is derived from an EMBL/GenBank/DDBJ whole genome shotgun (WGS) entry which is preliminary data.</text>
</comment>
<evidence type="ECO:0000256" key="1">
    <source>
        <dbReference type="SAM" id="Phobius"/>
    </source>
</evidence>
<keyword evidence="3" id="KW-0808">Transferase</keyword>
<keyword evidence="1" id="KW-0812">Transmembrane</keyword>
<feature type="transmembrane region" description="Helical" evidence="1">
    <location>
        <begin position="37"/>
        <end position="54"/>
    </location>
</feature>
<dbReference type="InterPro" id="IPR051091">
    <property type="entry name" value="O-Glucosyltr/Glycosyltrsf_90"/>
</dbReference>
<dbReference type="PANTHER" id="PTHR12203:SF108">
    <property type="entry name" value="O-GLUCOSYLTRANSFERASE RUMI HOMOLOG"/>
    <property type="match status" value="1"/>
</dbReference>
<sequence length="532" mass="61990">MSENSVQGVHAMAEQGIHIWKGFGEALSKFTKKGTSTTIFVFFLLLLVGAFLFTRCIDTTNFTSTSLGKLISPFSEDQESESSTTRPPENFEFPFNCTNLSNMNQTSLNKTKSTTEAKKLSPVTCPEYFRWIHEDLRPWKHTGVSREMVEQAKVPAYVRILIVNGRVYVDKYKWVFQTRDVFTIWGLLQLLRLYPGQIPDVDFMFEMGDMPAISKRAHPVTNDSAPPVMFHYCGDDKTHDIVFPDWSFWGWPEINIKPWNVLRYDLGDGNKRIKWKNREPFAYWKGNVYTGTIRRELRKCNISPKHDWKARIFEQDWGRESRSGFKNSDLASQCDYRYKIYAEGNSWSVSEKYILACDSMTLFLKLHFYDFFTRGLLPVKHYWPIKQKDMCSSIEYAVNWGNKHTKEAQKIGKEGAKFVQEKVKMKYVYDYMYHLLNEYAKLLKYKPTVPPKAVEYTLENMACNAHGLEQTYLKESMVHGPSDTQPCTLPPPFDLSALKAYAQKKENLTKLVKQWEAEGNVERKINLEKVWV</sequence>
<keyword evidence="1" id="KW-1133">Transmembrane helix</keyword>
<evidence type="ECO:0000313" key="3">
    <source>
        <dbReference type="EMBL" id="KAK6918398.1"/>
    </source>
</evidence>
<feature type="domain" description="Glycosyl transferase CAP10" evidence="2">
    <location>
        <begin position="197"/>
        <end position="446"/>
    </location>
</feature>
<dbReference type="EMBL" id="JBAMMX010000022">
    <property type="protein sequence ID" value="KAK6918398.1"/>
    <property type="molecule type" value="Genomic_DNA"/>
</dbReference>
<proteinExistence type="predicted"/>
<keyword evidence="1" id="KW-0472">Membrane</keyword>
<dbReference type="Proteomes" id="UP001370490">
    <property type="component" value="Unassembled WGS sequence"/>
</dbReference>
<dbReference type="PANTHER" id="PTHR12203">
    <property type="entry name" value="KDEL LYS-ASP-GLU-LEU CONTAINING - RELATED"/>
    <property type="match status" value="1"/>
</dbReference>
<dbReference type="InterPro" id="IPR006598">
    <property type="entry name" value="CAP10"/>
</dbReference>
<protein>
    <submittedName>
        <fullName evidence="3">Glycosyl transferase CAP10 domain</fullName>
    </submittedName>
</protein>
<dbReference type="Pfam" id="PF05686">
    <property type="entry name" value="Glyco_transf_90"/>
    <property type="match status" value="1"/>
</dbReference>
<dbReference type="AlphaFoldDB" id="A0AAN8UK96"/>
<organism evidence="3 4">
    <name type="scientific">Dillenia turbinata</name>
    <dbReference type="NCBI Taxonomy" id="194707"/>
    <lineage>
        <taxon>Eukaryota</taxon>
        <taxon>Viridiplantae</taxon>
        <taxon>Streptophyta</taxon>
        <taxon>Embryophyta</taxon>
        <taxon>Tracheophyta</taxon>
        <taxon>Spermatophyta</taxon>
        <taxon>Magnoliopsida</taxon>
        <taxon>eudicotyledons</taxon>
        <taxon>Gunneridae</taxon>
        <taxon>Pentapetalae</taxon>
        <taxon>Dilleniales</taxon>
        <taxon>Dilleniaceae</taxon>
        <taxon>Dillenia</taxon>
    </lineage>
</organism>
<keyword evidence="4" id="KW-1185">Reference proteome</keyword>
<name>A0AAN8UK96_9MAGN</name>
<reference evidence="3 4" key="1">
    <citation type="submission" date="2023-12" db="EMBL/GenBank/DDBJ databases">
        <title>A high-quality genome assembly for Dillenia turbinata (Dilleniales).</title>
        <authorList>
            <person name="Chanderbali A."/>
        </authorList>
    </citation>
    <scope>NUCLEOTIDE SEQUENCE [LARGE SCALE GENOMIC DNA]</scope>
    <source>
        <strain evidence="3">LSX21</strain>
        <tissue evidence="3">Leaf</tissue>
    </source>
</reference>
<accession>A0AAN8UK96</accession>